<proteinExistence type="predicted"/>
<name>A0A1T4X524_9GAMM</name>
<feature type="signal peptide" evidence="1">
    <location>
        <begin position="1"/>
        <end position="20"/>
    </location>
</feature>
<keyword evidence="3" id="KW-1185">Reference proteome</keyword>
<dbReference type="Proteomes" id="UP000190460">
    <property type="component" value="Unassembled WGS sequence"/>
</dbReference>
<evidence type="ECO:0000313" key="3">
    <source>
        <dbReference type="Proteomes" id="UP000190460"/>
    </source>
</evidence>
<evidence type="ECO:0000313" key="2">
    <source>
        <dbReference type="EMBL" id="SKA84760.1"/>
    </source>
</evidence>
<dbReference type="STRING" id="92487.SAMN02745130_02529"/>
<sequence length="173" mass="18541">MKKIILLAGIALLANTAAYAGDFMDAAWAKQACAAWNADSTLAKGLMDTDGYSWAKNNNGRGYKLIQIYRTDCGEASKIQLNITVEGDQAKCSYGGKPDGKAMDFAVDYLMHATDEDWTCMGKGEFGCGAMGAMVSGKLKFKGPKMEAMKVMSPFESFLKLTGKVAGNKTACK</sequence>
<reference evidence="2 3" key="1">
    <citation type="submission" date="2017-02" db="EMBL/GenBank/DDBJ databases">
        <authorList>
            <person name="Peterson S.W."/>
        </authorList>
    </citation>
    <scope>NUCLEOTIDE SEQUENCE [LARGE SCALE GENOMIC DNA]</scope>
    <source>
        <strain evidence="2 3">ATCC 49788</strain>
    </source>
</reference>
<gene>
    <name evidence="2" type="ORF">SAMN02745130_02529</name>
</gene>
<evidence type="ECO:0000256" key="1">
    <source>
        <dbReference type="SAM" id="SignalP"/>
    </source>
</evidence>
<dbReference type="InterPro" id="IPR036527">
    <property type="entry name" value="SCP2_sterol-bd_dom_sf"/>
</dbReference>
<dbReference type="Gene3D" id="3.30.1050.10">
    <property type="entry name" value="SCP2 sterol-binding domain"/>
    <property type="match status" value="1"/>
</dbReference>
<organism evidence="2 3">
    <name type="scientific">Thiothrix eikelboomii</name>
    <dbReference type="NCBI Taxonomy" id="92487"/>
    <lineage>
        <taxon>Bacteria</taxon>
        <taxon>Pseudomonadati</taxon>
        <taxon>Pseudomonadota</taxon>
        <taxon>Gammaproteobacteria</taxon>
        <taxon>Thiotrichales</taxon>
        <taxon>Thiotrichaceae</taxon>
        <taxon>Thiothrix</taxon>
    </lineage>
</organism>
<accession>A0A1T4X524</accession>
<dbReference type="AlphaFoldDB" id="A0A1T4X524"/>
<dbReference type="RefSeq" id="WP_234975874.1">
    <property type="nucleotide sequence ID" value="NZ_FUYB01000013.1"/>
</dbReference>
<protein>
    <submittedName>
        <fullName evidence="2">Putative sterol carrier protein</fullName>
    </submittedName>
</protein>
<dbReference type="SUPFAM" id="SSF55718">
    <property type="entry name" value="SCP-like"/>
    <property type="match status" value="1"/>
</dbReference>
<feature type="chain" id="PRO_5013295629" evidence="1">
    <location>
        <begin position="21"/>
        <end position="173"/>
    </location>
</feature>
<keyword evidence="1" id="KW-0732">Signal</keyword>
<dbReference type="EMBL" id="FUYB01000013">
    <property type="protein sequence ID" value="SKA84760.1"/>
    <property type="molecule type" value="Genomic_DNA"/>
</dbReference>